<feature type="region of interest" description="Disordered" evidence="1">
    <location>
        <begin position="123"/>
        <end position="157"/>
    </location>
</feature>
<sequence length="261" mass="29811">MATLVRRAASRLIGNCSKNRSFVYSFPGQSCAAHGRLRHLTPSISGINPFTTSAKKRVSPNDPLLRVIEAEIGFADQADDYDRVEETPNGFPFKMEDKPGSKIVTLTRDYEGECVIVEVHMTNLVTGDKEDDEDDDEEENEEDEQHEDKPEKPKQSNVPLLVTLSKKTGPSLEFRCTAFPDKIAIKDMWVTFPDDPSKDELAYEGPSFRALDEKLRKAFHRYIEIRGIEPSMINFLHEYMINKDSKEHLLWLKTLKNFVKS</sequence>
<dbReference type="GO" id="GO:0005759">
    <property type="term" value="C:mitochondrial matrix"/>
    <property type="evidence" value="ECO:0007669"/>
    <property type="project" value="InterPro"/>
</dbReference>
<accession>A0AAU9SVT2</accession>
<evidence type="ECO:0000313" key="2">
    <source>
        <dbReference type="EMBL" id="CAH2073924.1"/>
    </source>
</evidence>
<dbReference type="AlphaFoldDB" id="A0AAU9SVT2"/>
<protein>
    <recommendedName>
        <fullName evidence="4">Mitochondrial glycoprotein family protein</fullName>
    </recommendedName>
</protein>
<dbReference type="InterPro" id="IPR003428">
    <property type="entry name" value="MAM33"/>
</dbReference>
<name>A0AAU9SVT2_THLAR</name>
<dbReference type="EMBL" id="OU466862">
    <property type="protein sequence ID" value="CAH2073924.1"/>
    <property type="molecule type" value="Genomic_DNA"/>
</dbReference>
<dbReference type="PANTHER" id="PTHR10826">
    <property type="entry name" value="COMPLEMENT COMPONENT 1"/>
    <property type="match status" value="1"/>
</dbReference>
<organism evidence="2 3">
    <name type="scientific">Thlaspi arvense</name>
    <name type="common">Field penny-cress</name>
    <dbReference type="NCBI Taxonomy" id="13288"/>
    <lineage>
        <taxon>Eukaryota</taxon>
        <taxon>Viridiplantae</taxon>
        <taxon>Streptophyta</taxon>
        <taxon>Embryophyta</taxon>
        <taxon>Tracheophyta</taxon>
        <taxon>Spermatophyta</taxon>
        <taxon>Magnoliopsida</taxon>
        <taxon>eudicotyledons</taxon>
        <taxon>Gunneridae</taxon>
        <taxon>Pentapetalae</taxon>
        <taxon>rosids</taxon>
        <taxon>malvids</taxon>
        <taxon>Brassicales</taxon>
        <taxon>Brassicaceae</taxon>
        <taxon>Thlaspideae</taxon>
        <taxon>Thlaspi</taxon>
    </lineage>
</organism>
<evidence type="ECO:0000313" key="3">
    <source>
        <dbReference type="Proteomes" id="UP000836841"/>
    </source>
</evidence>
<dbReference type="Gene3D" id="3.10.280.10">
    <property type="entry name" value="Mitochondrial glycoprotein"/>
    <property type="match status" value="1"/>
</dbReference>
<proteinExistence type="predicted"/>
<evidence type="ECO:0008006" key="4">
    <source>
        <dbReference type="Google" id="ProtNLM"/>
    </source>
</evidence>
<evidence type="ECO:0000256" key="1">
    <source>
        <dbReference type="SAM" id="MobiDB-lite"/>
    </source>
</evidence>
<dbReference type="Proteomes" id="UP000836841">
    <property type="component" value="Chromosome 6"/>
</dbReference>
<dbReference type="SUPFAM" id="SSF54529">
    <property type="entry name" value="Mitochondrial glycoprotein MAM33-like"/>
    <property type="match status" value="1"/>
</dbReference>
<keyword evidence="3" id="KW-1185">Reference proteome</keyword>
<dbReference type="Pfam" id="PF02330">
    <property type="entry name" value="MAM33"/>
    <property type="match status" value="1"/>
</dbReference>
<feature type="compositionally biased region" description="Acidic residues" evidence="1">
    <location>
        <begin position="129"/>
        <end position="145"/>
    </location>
</feature>
<dbReference type="InterPro" id="IPR036561">
    <property type="entry name" value="MAM33_sf"/>
</dbReference>
<gene>
    <name evidence="2" type="ORF">TAV2_LOCUS18576</name>
</gene>
<dbReference type="PANTHER" id="PTHR10826:SF37">
    <property type="entry name" value="MITOCHONDRIAL GLYCOPROTEIN FAMILY PROTEIN"/>
    <property type="match status" value="1"/>
</dbReference>
<dbReference type="FunFam" id="3.10.280.10:FF:000002">
    <property type="entry name" value="Mitochondrial glycoprotein family protein"/>
    <property type="match status" value="1"/>
</dbReference>
<reference evidence="2 3" key="1">
    <citation type="submission" date="2022-03" db="EMBL/GenBank/DDBJ databases">
        <authorList>
            <person name="Nunn A."/>
            <person name="Chopra R."/>
            <person name="Nunn A."/>
            <person name="Contreras Garrido A."/>
        </authorList>
    </citation>
    <scope>NUCLEOTIDE SEQUENCE [LARGE SCALE GENOMIC DNA]</scope>
</reference>